<gene>
    <name evidence="2" type="ORF">VZT92_016239</name>
</gene>
<sequence>MKVEKEVEGRTGGAKRGLNENREKETGGGRRYEATRLDSMKGRRMEEWKTVGGRRGGVEGEEEEQRAMEVGKNRRKGESRGWRDKKREAWGWRTFEEPRLD</sequence>
<evidence type="ECO:0000256" key="1">
    <source>
        <dbReference type="SAM" id="MobiDB-lite"/>
    </source>
</evidence>
<evidence type="ECO:0000313" key="2">
    <source>
        <dbReference type="EMBL" id="KAK9525546.1"/>
    </source>
</evidence>
<feature type="compositionally biased region" description="Basic and acidic residues" evidence="1">
    <location>
        <begin position="17"/>
        <end position="49"/>
    </location>
</feature>
<feature type="region of interest" description="Disordered" evidence="1">
    <location>
        <begin position="1"/>
        <end position="84"/>
    </location>
</feature>
<dbReference type="Proteomes" id="UP001488805">
    <property type="component" value="Unassembled WGS sequence"/>
</dbReference>
<evidence type="ECO:0000313" key="3">
    <source>
        <dbReference type="Proteomes" id="UP001488805"/>
    </source>
</evidence>
<keyword evidence="3" id="KW-1185">Reference proteome</keyword>
<accession>A0AAW1ES18</accession>
<proteinExistence type="predicted"/>
<reference evidence="2 3" key="1">
    <citation type="journal article" date="2024" name="Genome Biol. Evol.">
        <title>Chromosome-level genome assembly of the viviparous eelpout Zoarces viviparus.</title>
        <authorList>
            <person name="Fuhrmann N."/>
            <person name="Brasseur M.V."/>
            <person name="Bakowski C.E."/>
            <person name="Podsiadlowski L."/>
            <person name="Prost S."/>
            <person name="Krehenwinkel H."/>
            <person name="Mayer C."/>
        </authorList>
    </citation>
    <scope>NUCLEOTIDE SEQUENCE [LARGE SCALE GENOMIC DNA]</scope>
    <source>
        <strain evidence="2">NO-MEL_2022_Ind0_liver</strain>
    </source>
</reference>
<dbReference type="AlphaFoldDB" id="A0AAW1ES18"/>
<dbReference type="EMBL" id="JBCEZU010000134">
    <property type="protein sequence ID" value="KAK9525546.1"/>
    <property type="molecule type" value="Genomic_DNA"/>
</dbReference>
<organism evidence="2 3">
    <name type="scientific">Zoarces viviparus</name>
    <name type="common">Viviparous eelpout</name>
    <name type="synonym">Blennius viviparus</name>
    <dbReference type="NCBI Taxonomy" id="48416"/>
    <lineage>
        <taxon>Eukaryota</taxon>
        <taxon>Metazoa</taxon>
        <taxon>Chordata</taxon>
        <taxon>Craniata</taxon>
        <taxon>Vertebrata</taxon>
        <taxon>Euteleostomi</taxon>
        <taxon>Actinopterygii</taxon>
        <taxon>Neopterygii</taxon>
        <taxon>Teleostei</taxon>
        <taxon>Neoteleostei</taxon>
        <taxon>Acanthomorphata</taxon>
        <taxon>Eupercaria</taxon>
        <taxon>Perciformes</taxon>
        <taxon>Cottioidei</taxon>
        <taxon>Zoarcales</taxon>
        <taxon>Zoarcidae</taxon>
        <taxon>Zoarcinae</taxon>
        <taxon>Zoarces</taxon>
    </lineage>
</organism>
<protein>
    <submittedName>
        <fullName evidence="2">Uncharacterized protein</fullName>
    </submittedName>
</protein>
<name>A0AAW1ES18_ZOAVI</name>
<comment type="caution">
    <text evidence="2">The sequence shown here is derived from an EMBL/GenBank/DDBJ whole genome shotgun (WGS) entry which is preliminary data.</text>
</comment>
<feature type="compositionally biased region" description="Basic and acidic residues" evidence="1">
    <location>
        <begin position="65"/>
        <end position="84"/>
    </location>
</feature>